<dbReference type="EMBL" id="JBFXLT010000044">
    <property type="protein sequence ID" value="KAL2812874.1"/>
    <property type="molecule type" value="Genomic_DNA"/>
</dbReference>
<accession>A0ABR4HBM3</accession>
<name>A0ABR4HBM3_9EURO</name>
<keyword evidence="1" id="KW-0472">Membrane</keyword>
<evidence type="ECO:0000256" key="1">
    <source>
        <dbReference type="SAM" id="Phobius"/>
    </source>
</evidence>
<evidence type="ECO:0000313" key="2">
    <source>
        <dbReference type="EMBL" id="KAL2812874.1"/>
    </source>
</evidence>
<protein>
    <submittedName>
        <fullName evidence="2">Uncharacterized protein</fullName>
    </submittedName>
</protein>
<keyword evidence="1" id="KW-1133">Transmembrane helix</keyword>
<gene>
    <name evidence="2" type="ORF">BJX63DRAFT_395759</name>
</gene>
<dbReference type="Proteomes" id="UP001610334">
    <property type="component" value="Unassembled WGS sequence"/>
</dbReference>
<sequence length="79" mass="8707">MVLFCTAAAAATTSQTKKGGKAFSWSSQTLHPVSSLLFFASLLFSFFSAPAPLLLLTYSDYILRHHHVHWKSSWSDDSG</sequence>
<feature type="transmembrane region" description="Helical" evidence="1">
    <location>
        <begin position="32"/>
        <end position="56"/>
    </location>
</feature>
<reference evidence="2 3" key="1">
    <citation type="submission" date="2024-07" db="EMBL/GenBank/DDBJ databases">
        <title>Section-level genome sequencing and comparative genomics of Aspergillus sections Usti and Cavernicolus.</title>
        <authorList>
            <consortium name="Lawrence Berkeley National Laboratory"/>
            <person name="Nybo J.L."/>
            <person name="Vesth T.C."/>
            <person name="Theobald S."/>
            <person name="Frisvad J.C."/>
            <person name="Larsen T.O."/>
            <person name="Kjaerboelling I."/>
            <person name="Rothschild-Mancinelli K."/>
            <person name="Lyhne E.K."/>
            <person name="Kogle M.E."/>
            <person name="Barry K."/>
            <person name="Clum A."/>
            <person name="Na H."/>
            <person name="Ledsgaard L."/>
            <person name="Lin J."/>
            <person name="Lipzen A."/>
            <person name="Kuo A."/>
            <person name="Riley R."/>
            <person name="Mondo S."/>
            <person name="Labutti K."/>
            <person name="Haridas S."/>
            <person name="Pangalinan J."/>
            <person name="Salamov A.A."/>
            <person name="Simmons B.A."/>
            <person name="Magnuson J.K."/>
            <person name="Chen J."/>
            <person name="Drula E."/>
            <person name="Henrissat B."/>
            <person name="Wiebenga A."/>
            <person name="Lubbers R.J."/>
            <person name="Gomes A.C."/>
            <person name="Makela M.R."/>
            <person name="Stajich J."/>
            <person name="Grigoriev I.V."/>
            <person name="Mortensen U.H."/>
            <person name="De Vries R.P."/>
            <person name="Baker S.E."/>
            <person name="Andersen M.R."/>
        </authorList>
    </citation>
    <scope>NUCLEOTIDE SEQUENCE [LARGE SCALE GENOMIC DNA]</scope>
    <source>
        <strain evidence="2 3">CBS 588.65</strain>
    </source>
</reference>
<evidence type="ECO:0000313" key="3">
    <source>
        <dbReference type="Proteomes" id="UP001610334"/>
    </source>
</evidence>
<comment type="caution">
    <text evidence="2">The sequence shown here is derived from an EMBL/GenBank/DDBJ whole genome shotgun (WGS) entry which is preliminary data.</text>
</comment>
<proteinExistence type="predicted"/>
<keyword evidence="3" id="KW-1185">Reference proteome</keyword>
<organism evidence="2 3">
    <name type="scientific">Aspergillus granulosus</name>
    <dbReference type="NCBI Taxonomy" id="176169"/>
    <lineage>
        <taxon>Eukaryota</taxon>
        <taxon>Fungi</taxon>
        <taxon>Dikarya</taxon>
        <taxon>Ascomycota</taxon>
        <taxon>Pezizomycotina</taxon>
        <taxon>Eurotiomycetes</taxon>
        <taxon>Eurotiomycetidae</taxon>
        <taxon>Eurotiales</taxon>
        <taxon>Aspergillaceae</taxon>
        <taxon>Aspergillus</taxon>
        <taxon>Aspergillus subgen. Nidulantes</taxon>
    </lineage>
</organism>
<keyword evidence="1" id="KW-0812">Transmembrane</keyword>